<protein>
    <recommendedName>
        <fullName evidence="9">Major facilitator superfamily (MFS) profile domain-containing protein</fullName>
    </recommendedName>
</protein>
<dbReference type="GO" id="GO:0016020">
    <property type="term" value="C:membrane"/>
    <property type="evidence" value="ECO:0007669"/>
    <property type="project" value="UniProtKB-SubCell"/>
</dbReference>
<feature type="domain" description="Major facilitator superfamily (MFS) profile" evidence="9">
    <location>
        <begin position="116"/>
        <end position="504"/>
    </location>
</feature>
<evidence type="ECO:0000256" key="2">
    <source>
        <dbReference type="ARBA" id="ARBA00006727"/>
    </source>
</evidence>
<feature type="transmembrane region" description="Helical" evidence="8">
    <location>
        <begin position="209"/>
        <end position="228"/>
    </location>
</feature>
<comment type="caution">
    <text evidence="10">The sequence shown here is derived from an EMBL/GenBank/DDBJ whole genome shotgun (WGS) entry which is preliminary data.</text>
</comment>
<dbReference type="Proteomes" id="UP000287972">
    <property type="component" value="Unassembled WGS sequence"/>
</dbReference>
<evidence type="ECO:0000256" key="7">
    <source>
        <dbReference type="ARBA" id="ARBA00023180"/>
    </source>
</evidence>
<dbReference type="InterPro" id="IPR050327">
    <property type="entry name" value="Proton-linked_MCT"/>
</dbReference>
<keyword evidence="5 8" id="KW-1133">Transmembrane helix</keyword>
<feature type="transmembrane region" description="Helical" evidence="8">
    <location>
        <begin position="317"/>
        <end position="339"/>
    </location>
</feature>
<keyword evidence="7" id="KW-0325">Glycoprotein</keyword>
<keyword evidence="4 8" id="KW-0812">Transmembrane</keyword>
<keyword evidence="6 8" id="KW-0472">Membrane</keyword>
<feature type="transmembrane region" description="Helical" evidence="8">
    <location>
        <begin position="240"/>
        <end position="260"/>
    </location>
</feature>
<gene>
    <name evidence="10" type="ORF">CEP51_003750</name>
</gene>
<feature type="transmembrane region" description="Helical" evidence="8">
    <location>
        <begin position="382"/>
        <end position="400"/>
    </location>
</feature>
<evidence type="ECO:0000313" key="11">
    <source>
        <dbReference type="Proteomes" id="UP000287972"/>
    </source>
</evidence>
<evidence type="ECO:0000313" key="10">
    <source>
        <dbReference type="EMBL" id="RSL84647.1"/>
    </source>
</evidence>
<proteinExistence type="inferred from homology"/>
<evidence type="ECO:0000256" key="4">
    <source>
        <dbReference type="ARBA" id="ARBA00022692"/>
    </source>
</evidence>
<keyword evidence="11" id="KW-1185">Reference proteome</keyword>
<evidence type="ECO:0000256" key="1">
    <source>
        <dbReference type="ARBA" id="ARBA00004141"/>
    </source>
</evidence>
<feature type="transmembrane region" description="Helical" evidence="8">
    <location>
        <begin position="406"/>
        <end position="430"/>
    </location>
</feature>
<dbReference type="InterPro" id="IPR020846">
    <property type="entry name" value="MFS_dom"/>
</dbReference>
<comment type="similarity">
    <text evidence="2">Belongs to the major facilitator superfamily. Monocarboxylate porter (TC 2.A.1.13) family.</text>
</comment>
<evidence type="ECO:0000256" key="8">
    <source>
        <dbReference type="SAM" id="Phobius"/>
    </source>
</evidence>
<comment type="subcellular location">
    <subcellularLocation>
        <location evidence="1">Membrane</location>
        <topology evidence="1">Multi-pass membrane protein</topology>
    </subcellularLocation>
</comment>
<dbReference type="PANTHER" id="PTHR11360">
    <property type="entry name" value="MONOCARBOXYLATE TRANSPORTER"/>
    <property type="match status" value="1"/>
</dbReference>
<feature type="transmembrane region" description="Helical" evidence="8">
    <location>
        <begin position="184"/>
        <end position="203"/>
    </location>
</feature>
<dbReference type="AlphaFoldDB" id="A0A428S4A9"/>
<keyword evidence="3" id="KW-0813">Transport</keyword>
<sequence>MEPYGADGSLNLSESEGVVYNISLSSTHYSLFYLILRADSISRASRQVPTINFLTMTAPNTPSSPHMSELTLQADQNQINNTGLQEKSDFEEGSTQPTPPKGGVVAPDGGLRAWLVVLGAWCTSFCSFGWVNSVGAFQEYYQNDLLSNYSSSTIAWIPSLQIFFMMAMGPVVGKLYDTYGPRQLIFLGTLFHVFGVMMASISTQYYQVLLSQGVCSALGVSAIVSPALSTIHAWFDKKRGAAFGILSTGSSIGGVIFPIMVSRLIKEVGFGWAMRTCGFLVLALLIVANLTVRSLHPPHPQNMSGAQMVKPLREPEFVLVMLGFFFFTFGMYVPINYLPVQALQVGLKPGIVDYLVPILNAASFFGRVFSGIMGDKIGKYNIFILVCYLTAIWIMALWIPCKTEGGIIAFAALFGFCSGAYVSLIGPLVAQISPMREIGFRTGIVFFVASISGLVTNPIAGAIIDKPDGWVNVKVFAGVFCLAGTTFILGARVHRVGWKLNVAF</sequence>
<dbReference type="CDD" id="cd17352">
    <property type="entry name" value="MFS_MCT_SLC16"/>
    <property type="match status" value="1"/>
</dbReference>
<dbReference type="InterPro" id="IPR036259">
    <property type="entry name" value="MFS_trans_sf"/>
</dbReference>
<organism evidence="10 11">
    <name type="scientific">Fusarium floridanum</name>
    <dbReference type="NCBI Taxonomy" id="1325733"/>
    <lineage>
        <taxon>Eukaryota</taxon>
        <taxon>Fungi</taxon>
        <taxon>Dikarya</taxon>
        <taxon>Ascomycota</taxon>
        <taxon>Pezizomycotina</taxon>
        <taxon>Sordariomycetes</taxon>
        <taxon>Hypocreomycetidae</taxon>
        <taxon>Hypocreales</taxon>
        <taxon>Nectriaceae</taxon>
        <taxon>Fusarium</taxon>
        <taxon>Fusarium solani species complex</taxon>
    </lineage>
</organism>
<feature type="transmembrane region" description="Helical" evidence="8">
    <location>
        <begin position="113"/>
        <end position="133"/>
    </location>
</feature>
<dbReference type="Gene3D" id="1.20.1250.20">
    <property type="entry name" value="MFS general substrate transporter like domains"/>
    <property type="match status" value="2"/>
</dbReference>
<dbReference type="Pfam" id="PF07690">
    <property type="entry name" value="MFS_1"/>
    <property type="match status" value="1"/>
</dbReference>
<feature type="transmembrane region" description="Helical" evidence="8">
    <location>
        <begin position="442"/>
        <end position="464"/>
    </location>
</feature>
<feature type="transmembrane region" description="Helical" evidence="8">
    <location>
        <begin position="272"/>
        <end position="296"/>
    </location>
</feature>
<feature type="transmembrane region" description="Helical" evidence="8">
    <location>
        <begin position="470"/>
        <end position="491"/>
    </location>
</feature>
<evidence type="ECO:0000256" key="6">
    <source>
        <dbReference type="ARBA" id="ARBA00023136"/>
    </source>
</evidence>
<evidence type="ECO:0000259" key="9">
    <source>
        <dbReference type="PROSITE" id="PS50850"/>
    </source>
</evidence>
<dbReference type="InterPro" id="IPR011701">
    <property type="entry name" value="MFS"/>
</dbReference>
<dbReference type="EMBL" id="NKCL01000064">
    <property type="protein sequence ID" value="RSL84647.1"/>
    <property type="molecule type" value="Genomic_DNA"/>
</dbReference>
<dbReference type="PANTHER" id="PTHR11360:SF224">
    <property type="entry name" value="MAJOR FACILITATOR SUPERFAMILY (MFS) PROFILE DOMAIN-CONTAINING PROTEIN-RELATED"/>
    <property type="match status" value="1"/>
</dbReference>
<name>A0A428S4A9_9HYPO</name>
<dbReference type="GO" id="GO:0022857">
    <property type="term" value="F:transmembrane transporter activity"/>
    <property type="evidence" value="ECO:0007669"/>
    <property type="project" value="InterPro"/>
</dbReference>
<dbReference type="SUPFAM" id="SSF103473">
    <property type="entry name" value="MFS general substrate transporter"/>
    <property type="match status" value="1"/>
</dbReference>
<feature type="transmembrane region" description="Helical" evidence="8">
    <location>
        <begin position="153"/>
        <end position="172"/>
    </location>
</feature>
<dbReference type="PROSITE" id="PS50850">
    <property type="entry name" value="MFS"/>
    <property type="match status" value="1"/>
</dbReference>
<evidence type="ECO:0000256" key="5">
    <source>
        <dbReference type="ARBA" id="ARBA00022989"/>
    </source>
</evidence>
<evidence type="ECO:0000256" key="3">
    <source>
        <dbReference type="ARBA" id="ARBA00022448"/>
    </source>
</evidence>
<accession>A0A428S4A9</accession>
<reference evidence="10 11" key="1">
    <citation type="submission" date="2017-06" db="EMBL/GenBank/DDBJ databases">
        <title>Comparative genomic analysis of Ambrosia Fusariam Clade fungi.</title>
        <authorList>
            <person name="Stajich J.E."/>
            <person name="Carrillo J."/>
            <person name="Kijimoto T."/>
            <person name="Eskalen A."/>
            <person name="O'Donnell K."/>
            <person name="Kasson M."/>
        </authorList>
    </citation>
    <scope>NUCLEOTIDE SEQUENCE [LARGE SCALE GENOMIC DNA]</scope>
    <source>
        <strain evidence="10 11">NRRL62606</strain>
    </source>
</reference>